<accession>A0A0E9W8G2</accession>
<organism evidence="1">
    <name type="scientific">Anguilla anguilla</name>
    <name type="common">European freshwater eel</name>
    <name type="synonym">Muraena anguilla</name>
    <dbReference type="NCBI Taxonomy" id="7936"/>
    <lineage>
        <taxon>Eukaryota</taxon>
        <taxon>Metazoa</taxon>
        <taxon>Chordata</taxon>
        <taxon>Craniata</taxon>
        <taxon>Vertebrata</taxon>
        <taxon>Euteleostomi</taxon>
        <taxon>Actinopterygii</taxon>
        <taxon>Neopterygii</taxon>
        <taxon>Teleostei</taxon>
        <taxon>Anguilliformes</taxon>
        <taxon>Anguillidae</taxon>
        <taxon>Anguilla</taxon>
    </lineage>
</organism>
<dbReference type="EMBL" id="GBXM01021976">
    <property type="protein sequence ID" value="JAH86601.1"/>
    <property type="molecule type" value="Transcribed_RNA"/>
</dbReference>
<evidence type="ECO:0000313" key="1">
    <source>
        <dbReference type="EMBL" id="JAH86601.1"/>
    </source>
</evidence>
<sequence>MTFIQGHPVAPHSSEDQGVAFFTVPVKLHSKQGLPMVFLQTVDTLEGVFALFGFPLALSPALSPWCIGRVGGRVWALRVCPTLNADRVIIFIT</sequence>
<protein>
    <submittedName>
        <fullName evidence="1">Uncharacterized protein</fullName>
    </submittedName>
</protein>
<reference evidence="1" key="2">
    <citation type="journal article" date="2015" name="Fish Shellfish Immunol.">
        <title>Early steps in the European eel (Anguilla anguilla)-Vibrio vulnificus interaction in the gills: Role of the RtxA13 toxin.</title>
        <authorList>
            <person name="Callol A."/>
            <person name="Pajuelo D."/>
            <person name="Ebbesson L."/>
            <person name="Teles M."/>
            <person name="MacKenzie S."/>
            <person name="Amaro C."/>
        </authorList>
    </citation>
    <scope>NUCLEOTIDE SEQUENCE</scope>
</reference>
<reference evidence="1" key="1">
    <citation type="submission" date="2014-11" db="EMBL/GenBank/DDBJ databases">
        <authorList>
            <person name="Amaro Gonzalez C."/>
        </authorList>
    </citation>
    <scope>NUCLEOTIDE SEQUENCE</scope>
</reference>
<proteinExistence type="predicted"/>
<dbReference type="AlphaFoldDB" id="A0A0E9W8G2"/>
<name>A0A0E9W8G2_ANGAN</name>